<name>A0A8J1L5C4_XENLA</name>
<feature type="region of interest" description="Disordered" evidence="1">
    <location>
        <begin position="1"/>
        <end position="47"/>
    </location>
</feature>
<dbReference type="RefSeq" id="XP_041424757.1">
    <property type="nucleotide sequence ID" value="XM_041568823.1"/>
</dbReference>
<dbReference type="OrthoDB" id="9218354at2759"/>
<protein>
    <submittedName>
        <fullName evidence="3">Protein ecdysoneless homolog</fullName>
    </submittedName>
</protein>
<dbReference type="PANTHER" id="PTHR13060:SF0">
    <property type="entry name" value="PROTEIN ECDYSONELESS HOMOLOG"/>
    <property type="match status" value="1"/>
</dbReference>
<sequence>MDRDLAQTNIGKSFTTKTKLSATTQAGAQRTEGSSSEDENTTEDVGLSQMDVALNVMTNFLESYSSQAGLAGSASNILQSMGIHLPDNTNHHPSNEGSLN</sequence>
<reference evidence="3" key="1">
    <citation type="submission" date="2025-08" db="UniProtKB">
        <authorList>
            <consortium name="RefSeq"/>
        </authorList>
    </citation>
    <scope>IDENTIFICATION</scope>
    <source>
        <strain evidence="3">J_2021</strain>
        <tissue evidence="3">Erythrocytes</tissue>
    </source>
</reference>
<evidence type="ECO:0000313" key="2">
    <source>
        <dbReference type="Proteomes" id="UP000186698"/>
    </source>
</evidence>
<proteinExistence type="predicted"/>
<evidence type="ECO:0000313" key="3">
    <source>
        <dbReference type="RefSeq" id="XP_041424757.1"/>
    </source>
</evidence>
<dbReference type="GeneID" id="108695780"/>
<dbReference type="CTD" id="108695780"/>
<dbReference type="InterPro" id="IPR010770">
    <property type="entry name" value="Ecd"/>
</dbReference>
<accession>A0A8J1L5C4</accession>
<keyword evidence="2" id="KW-1185">Reference proteome</keyword>
<dbReference type="PANTHER" id="PTHR13060">
    <property type="entry name" value="SGT1 PROTEIN HSGT1 SUPPRESSOR OF GCR2"/>
    <property type="match status" value="1"/>
</dbReference>
<dbReference type="KEGG" id="xla:108695780"/>
<dbReference type="GO" id="GO:0005634">
    <property type="term" value="C:nucleus"/>
    <property type="evidence" value="ECO:0007669"/>
    <property type="project" value="TreeGrafter"/>
</dbReference>
<organism evidence="2 3">
    <name type="scientific">Xenopus laevis</name>
    <name type="common">African clawed frog</name>
    <dbReference type="NCBI Taxonomy" id="8355"/>
    <lineage>
        <taxon>Eukaryota</taxon>
        <taxon>Metazoa</taxon>
        <taxon>Chordata</taxon>
        <taxon>Craniata</taxon>
        <taxon>Vertebrata</taxon>
        <taxon>Euteleostomi</taxon>
        <taxon>Amphibia</taxon>
        <taxon>Batrachia</taxon>
        <taxon>Anura</taxon>
        <taxon>Pipoidea</taxon>
        <taxon>Pipidae</taxon>
        <taxon>Xenopodinae</taxon>
        <taxon>Xenopus</taxon>
        <taxon>Xenopus</taxon>
    </lineage>
</organism>
<dbReference type="Proteomes" id="UP000186698">
    <property type="component" value="Chromosome 7L"/>
</dbReference>
<evidence type="ECO:0000256" key="1">
    <source>
        <dbReference type="SAM" id="MobiDB-lite"/>
    </source>
</evidence>
<feature type="compositionally biased region" description="Polar residues" evidence="1">
    <location>
        <begin position="1"/>
        <end position="34"/>
    </location>
</feature>
<gene>
    <name evidence="3" type="primary">LOC108695780</name>
</gene>
<dbReference type="AlphaFoldDB" id="A0A8J1L5C4"/>